<keyword evidence="1" id="KW-0325">Glycoprotein</keyword>
<name>A0ABV0Y8J0_9TELE</name>
<feature type="non-terminal residue" evidence="3">
    <location>
        <position position="1"/>
    </location>
</feature>
<evidence type="ECO:0000313" key="4">
    <source>
        <dbReference type="Proteomes" id="UP001469553"/>
    </source>
</evidence>
<feature type="region of interest" description="Disordered" evidence="2">
    <location>
        <begin position="56"/>
        <end position="79"/>
    </location>
</feature>
<dbReference type="EMBL" id="JAHRIP010025334">
    <property type="protein sequence ID" value="MEQ2289878.1"/>
    <property type="molecule type" value="Genomic_DNA"/>
</dbReference>
<dbReference type="Proteomes" id="UP001469553">
    <property type="component" value="Unassembled WGS sequence"/>
</dbReference>
<dbReference type="PANTHER" id="PTHR24060">
    <property type="entry name" value="METABOTROPIC GLUTAMATE RECEPTOR"/>
    <property type="match status" value="1"/>
</dbReference>
<protein>
    <submittedName>
        <fullName evidence="3">Uncharacterized protein</fullName>
    </submittedName>
</protein>
<organism evidence="3 4">
    <name type="scientific">Ameca splendens</name>
    <dbReference type="NCBI Taxonomy" id="208324"/>
    <lineage>
        <taxon>Eukaryota</taxon>
        <taxon>Metazoa</taxon>
        <taxon>Chordata</taxon>
        <taxon>Craniata</taxon>
        <taxon>Vertebrata</taxon>
        <taxon>Euteleostomi</taxon>
        <taxon>Actinopterygii</taxon>
        <taxon>Neopterygii</taxon>
        <taxon>Teleostei</taxon>
        <taxon>Neoteleostei</taxon>
        <taxon>Acanthomorphata</taxon>
        <taxon>Ovalentaria</taxon>
        <taxon>Atherinomorphae</taxon>
        <taxon>Cyprinodontiformes</taxon>
        <taxon>Goodeidae</taxon>
        <taxon>Ameca</taxon>
    </lineage>
</organism>
<gene>
    <name evidence="3" type="ORF">AMECASPLE_037720</name>
</gene>
<comment type="caution">
    <text evidence="3">The sequence shown here is derived from an EMBL/GenBank/DDBJ whole genome shotgun (WGS) entry which is preliminary data.</text>
</comment>
<reference evidence="3 4" key="1">
    <citation type="submission" date="2021-06" db="EMBL/GenBank/DDBJ databases">
        <authorList>
            <person name="Palmer J.M."/>
        </authorList>
    </citation>
    <scope>NUCLEOTIDE SEQUENCE [LARGE SCALE GENOMIC DNA]</scope>
    <source>
        <strain evidence="3 4">AS_MEX2019</strain>
        <tissue evidence="3">Muscle</tissue>
    </source>
</reference>
<dbReference type="InterPro" id="IPR050726">
    <property type="entry name" value="mGluR"/>
</dbReference>
<dbReference type="Gene3D" id="3.40.50.2300">
    <property type="match status" value="1"/>
</dbReference>
<evidence type="ECO:0000256" key="2">
    <source>
        <dbReference type="SAM" id="MobiDB-lite"/>
    </source>
</evidence>
<evidence type="ECO:0000313" key="3">
    <source>
        <dbReference type="EMBL" id="MEQ2289878.1"/>
    </source>
</evidence>
<evidence type="ECO:0000256" key="1">
    <source>
        <dbReference type="ARBA" id="ARBA00023180"/>
    </source>
</evidence>
<keyword evidence="4" id="KW-1185">Reference proteome</keyword>
<proteinExistence type="predicted"/>
<sequence length="218" mass="24484">SISIHDGCWHVFSQELFHLTAGFDSYFMSRTLENNRRNVWFAEYWEENFNCKLMSSSKKDDSSRKCTAGPTGPQGPAEVLSQNHADLSQSLIESKVVLGDKDDASGAPSSSFFVRRNHSSNRSGEVLLSPMVCLGDEEMSSIIQESFCCSSTSERSPFRGRLGLSHWEETPEQIQNSLEDNIPFWPENTLDLPRGVVEFCCRDLVSLLDLIPPCLHLS</sequence>
<accession>A0ABV0Y8J0</accession>